<dbReference type="InterPro" id="IPR057373">
    <property type="entry name" value="ZNFX1"/>
</dbReference>
<organism evidence="6 7">
    <name type="scientific">Pseudoneurospora amorphoporcata</name>
    <dbReference type="NCBI Taxonomy" id="241081"/>
    <lineage>
        <taxon>Eukaryota</taxon>
        <taxon>Fungi</taxon>
        <taxon>Dikarya</taxon>
        <taxon>Ascomycota</taxon>
        <taxon>Pezizomycotina</taxon>
        <taxon>Sordariomycetes</taxon>
        <taxon>Sordariomycetidae</taxon>
        <taxon>Sordariales</taxon>
        <taxon>Sordariaceae</taxon>
        <taxon>Pseudoneurospora</taxon>
    </lineage>
</organism>
<dbReference type="GO" id="GO:0004386">
    <property type="term" value="F:helicase activity"/>
    <property type="evidence" value="ECO:0007669"/>
    <property type="project" value="InterPro"/>
</dbReference>
<keyword evidence="1" id="KW-0067">ATP-binding</keyword>
<dbReference type="Proteomes" id="UP001303222">
    <property type="component" value="Unassembled WGS sequence"/>
</dbReference>
<reference evidence="6" key="2">
    <citation type="submission" date="2023-06" db="EMBL/GenBank/DDBJ databases">
        <authorList>
            <consortium name="Lawrence Berkeley National Laboratory"/>
            <person name="Mondo S.J."/>
            <person name="Hensen N."/>
            <person name="Bonometti L."/>
            <person name="Westerberg I."/>
            <person name="Brannstrom I.O."/>
            <person name="Guillou S."/>
            <person name="Cros-Aarteil S."/>
            <person name="Calhoun S."/>
            <person name="Haridas S."/>
            <person name="Kuo A."/>
            <person name="Pangilinan J."/>
            <person name="Riley R."/>
            <person name="Labutti K."/>
            <person name="Andreopoulos B."/>
            <person name="Lipzen A."/>
            <person name="Chen C."/>
            <person name="Yanf M."/>
            <person name="Daum C."/>
            <person name="Ng V."/>
            <person name="Clum A."/>
            <person name="Steindorff A."/>
            <person name="Ohm R."/>
            <person name="Martin F."/>
            <person name="Silar P."/>
            <person name="Natvig D."/>
            <person name="Lalanne C."/>
            <person name="Gautier V."/>
            <person name="Ament-Velasquez S.L."/>
            <person name="Kruys A."/>
            <person name="Hutchinson M.I."/>
            <person name="Powell A.J."/>
            <person name="Barry K."/>
            <person name="Miller A.N."/>
            <person name="Grigoriev I.V."/>
            <person name="Debuchy R."/>
            <person name="Gladieux P."/>
            <person name="Thoren M.H."/>
            <person name="Johannesson H."/>
        </authorList>
    </citation>
    <scope>NUCLEOTIDE SEQUENCE</scope>
    <source>
        <strain evidence="6">CBS 626.80</strain>
    </source>
</reference>
<keyword evidence="6" id="KW-0378">Hydrolase</keyword>
<dbReference type="GO" id="GO:0031048">
    <property type="term" value="P:regulatory ncRNA-mediated heterochromatin formation"/>
    <property type="evidence" value="ECO:0007669"/>
    <property type="project" value="TreeGrafter"/>
</dbReference>
<proteinExistence type="predicted"/>
<name>A0AAN6NV74_9PEZI</name>
<evidence type="ECO:0000259" key="3">
    <source>
        <dbReference type="Pfam" id="PF13086"/>
    </source>
</evidence>
<feature type="domain" description="DNA2/NAM7 helicase-like C-terminal" evidence="4">
    <location>
        <begin position="688"/>
        <end position="879"/>
    </location>
</feature>
<dbReference type="InterPro" id="IPR041679">
    <property type="entry name" value="DNA2/NAM7-like_C"/>
</dbReference>
<evidence type="ECO:0000256" key="1">
    <source>
        <dbReference type="ARBA" id="ARBA00022806"/>
    </source>
</evidence>
<feature type="domain" description="DNA2/NAM7 helicase helicase" evidence="3">
    <location>
        <begin position="298"/>
        <end position="674"/>
    </location>
</feature>
<dbReference type="Pfam" id="PF25396">
    <property type="entry name" value="ZNFX1"/>
    <property type="match status" value="1"/>
</dbReference>
<keyword evidence="7" id="KW-1185">Reference proteome</keyword>
<comment type="caution">
    <text evidence="6">The sequence shown here is derived from an EMBL/GenBank/DDBJ whole genome shotgun (WGS) entry which is preliminary data.</text>
</comment>
<dbReference type="Pfam" id="PF13086">
    <property type="entry name" value="AAA_11"/>
    <property type="match status" value="1"/>
</dbReference>
<dbReference type="CDD" id="cd18808">
    <property type="entry name" value="SF1_C_Upf1"/>
    <property type="match status" value="1"/>
</dbReference>
<dbReference type="InterPro" id="IPR045055">
    <property type="entry name" value="DNA2/NAM7-like"/>
</dbReference>
<gene>
    <name evidence="6" type="ORF">QBC32DRAFT_261935</name>
</gene>
<evidence type="ECO:0000313" key="6">
    <source>
        <dbReference type="EMBL" id="KAK3951674.1"/>
    </source>
</evidence>
<dbReference type="FunFam" id="3.40.50.300:FF:002468">
    <property type="entry name" value="Suppressor of ascus dominance 3"/>
    <property type="match status" value="1"/>
</dbReference>
<dbReference type="GO" id="GO:0016787">
    <property type="term" value="F:hydrolase activity"/>
    <property type="evidence" value="ECO:0007669"/>
    <property type="project" value="UniProtKB-KW"/>
</dbReference>
<evidence type="ECO:0000259" key="4">
    <source>
        <dbReference type="Pfam" id="PF13087"/>
    </source>
</evidence>
<dbReference type="FunFam" id="3.40.50.300:FF:001366">
    <property type="entry name" value="ATP binding protein, putative"/>
    <property type="match status" value="1"/>
</dbReference>
<evidence type="ECO:0000313" key="7">
    <source>
        <dbReference type="Proteomes" id="UP001303222"/>
    </source>
</evidence>
<feature type="region of interest" description="Disordered" evidence="2">
    <location>
        <begin position="1177"/>
        <end position="1210"/>
    </location>
</feature>
<reference evidence="6" key="1">
    <citation type="journal article" date="2023" name="Mol. Phylogenet. Evol.">
        <title>Genome-scale phylogeny and comparative genomics of the fungal order Sordariales.</title>
        <authorList>
            <person name="Hensen N."/>
            <person name="Bonometti L."/>
            <person name="Westerberg I."/>
            <person name="Brannstrom I.O."/>
            <person name="Guillou S."/>
            <person name="Cros-Aarteil S."/>
            <person name="Calhoun S."/>
            <person name="Haridas S."/>
            <person name="Kuo A."/>
            <person name="Mondo S."/>
            <person name="Pangilinan J."/>
            <person name="Riley R."/>
            <person name="LaButti K."/>
            <person name="Andreopoulos B."/>
            <person name="Lipzen A."/>
            <person name="Chen C."/>
            <person name="Yan M."/>
            <person name="Daum C."/>
            <person name="Ng V."/>
            <person name="Clum A."/>
            <person name="Steindorff A."/>
            <person name="Ohm R.A."/>
            <person name="Martin F."/>
            <person name="Silar P."/>
            <person name="Natvig D.O."/>
            <person name="Lalanne C."/>
            <person name="Gautier V."/>
            <person name="Ament-Velasquez S.L."/>
            <person name="Kruys A."/>
            <person name="Hutchinson M.I."/>
            <person name="Powell A.J."/>
            <person name="Barry K."/>
            <person name="Miller A.N."/>
            <person name="Grigoriev I.V."/>
            <person name="Debuchy R."/>
            <person name="Gladieux P."/>
            <person name="Hiltunen Thoren M."/>
            <person name="Johannesson H."/>
        </authorList>
    </citation>
    <scope>NUCLEOTIDE SEQUENCE</scope>
    <source>
        <strain evidence="6">CBS 626.80</strain>
    </source>
</reference>
<dbReference type="GO" id="GO:0031380">
    <property type="term" value="C:nuclear RNA-directed RNA polymerase complex"/>
    <property type="evidence" value="ECO:0007669"/>
    <property type="project" value="TreeGrafter"/>
</dbReference>
<dbReference type="PANTHER" id="PTHR10887">
    <property type="entry name" value="DNA2/NAM7 HELICASE FAMILY"/>
    <property type="match status" value="1"/>
</dbReference>
<dbReference type="SUPFAM" id="SSF52540">
    <property type="entry name" value="P-loop containing nucleoside triphosphate hydrolases"/>
    <property type="match status" value="1"/>
</dbReference>
<keyword evidence="1" id="KW-0347">Helicase</keyword>
<feature type="domain" description="ZNFX1" evidence="5">
    <location>
        <begin position="107"/>
        <end position="210"/>
    </location>
</feature>
<evidence type="ECO:0000259" key="5">
    <source>
        <dbReference type="Pfam" id="PF25396"/>
    </source>
</evidence>
<protein>
    <submittedName>
        <fullName evidence="6">P-loop containing nucleoside triphosphate hydrolase protein</fullName>
    </submittedName>
</protein>
<dbReference type="PANTHER" id="PTHR10887:SF341">
    <property type="entry name" value="NFX1-TYPE ZINC FINGER-CONTAINING PROTEIN 1"/>
    <property type="match status" value="1"/>
</dbReference>
<dbReference type="AlphaFoldDB" id="A0AAN6NV74"/>
<sequence length="1210" mass="137364">MANRDEWKQLSATRDEIVRSNIFVKLDDGDGWKSNPEIPTAKEILLLQKEAEGLPENHVEQPWKSKEDYLKAQYEILRREGTEGLRFAVNNYRWNNTHGLRQDDDEHKFVYTQVRIKSYVMTTLGPLARVEFMPQRAIKWLKSGRLKPGSLLAITTKADKFKTICKVAVVAQRPYLLGLDQTPPLVDIMWGNPEDAVFDCDLELVMIEARHGYFESSRHSLVGLQLAAQADTPIDKYITGSHKKNETPSFISQHPIMDFTSVLRQPLADLERLKAMREFNVLSGSLTIPEDAEGISFLDASQLSALHQMVSKELAIIQGPPGTGKTFTSVEAIKIMLASRRKRPGPNPPIIVAAQTNHALDQLLGHCLDANAKILRLGSRSDREDMRPYSLYEVRRKYSRSGGGKRFRELEDDRHNTIHRVEALVNSVFGDNLIDPRELHTHGIITEKQLESLYDEELETIPELEKLGPFSLWLGDSRIPARIIRDRQPLVSEKLEADEDFDYERDVENIAYDEEDADRINGKEIKLMHVWTGKEPGHFKSWNHRAQRLLREKENLFDIPQDWKGAVYQHLQSQLVQATTPTLAGLLAKYVDICKQRRALRARQDIDMVFQQDIAVIGCTTTGLTKYRAFLAGCQPLTLLIEEAAETREGNITSALYPSLQQLVLVGDHQQMSPRCDIRWLGQHPYNLNVSLFERLINLDMNHVMLNEQRRMRPELRRIVSPFYKNLQDHPSVRSPEARPDVPGMGGRNCWFFDHEWLEDTNSDNSKLNDQEAEMITLFFVYLVANGVSSDKITILTYYRGQRSLLLRKLKGHPSLAGCYFNVFTVDSYQGEENDVVLLSLVRSPHPAYGRNIGFLDNPHRAVVAISRARQGFYMFGNVTNLVEAKIESTFLWGTIYQRFVDQGMVRRELGLPLVCQNHGNEIWIKELDDWADNAGGCHERCRETRPCGHPCTLRCHAIAHENLPCSSPCFQIVPECGHPCDGLCGERCFHNCEAFRQAKALAKQAQRQETGSPKGKTIEDLLLQHGAQDFGYEEPAKRKGAILTGSPARGLYSHLGEMPLRPLDDNWKNSEAVIRQQDRELDEDRAKRNEMWLSQNHYMQDRWIPTAVNASGTRVRTGPTITRPTITQYIQPPNDLPAMTITTTLTAGSGTGPIFASTSNQFPKIAAVAQPEPLIQFEQDDSAAPESSMENKETGELDVVEGEDLIDLA</sequence>
<evidence type="ECO:0000256" key="2">
    <source>
        <dbReference type="SAM" id="MobiDB-lite"/>
    </source>
</evidence>
<dbReference type="InterPro" id="IPR047187">
    <property type="entry name" value="SF1_C_Upf1"/>
</dbReference>
<dbReference type="EMBL" id="MU859142">
    <property type="protein sequence ID" value="KAK3951674.1"/>
    <property type="molecule type" value="Genomic_DNA"/>
</dbReference>
<dbReference type="InterPro" id="IPR027417">
    <property type="entry name" value="P-loop_NTPase"/>
</dbReference>
<dbReference type="InterPro" id="IPR041677">
    <property type="entry name" value="DNA2/NAM7_AAA_11"/>
</dbReference>
<accession>A0AAN6NV74</accession>
<keyword evidence="1" id="KW-0547">Nucleotide-binding</keyword>
<dbReference type="Pfam" id="PF13087">
    <property type="entry name" value="AAA_12"/>
    <property type="match status" value="1"/>
</dbReference>
<dbReference type="Gene3D" id="3.40.50.300">
    <property type="entry name" value="P-loop containing nucleotide triphosphate hydrolases"/>
    <property type="match status" value="3"/>
</dbReference>
<feature type="compositionally biased region" description="Acidic residues" evidence="2">
    <location>
        <begin position="1197"/>
        <end position="1210"/>
    </location>
</feature>